<comment type="caution">
    <text evidence="2">The sequence shown here is derived from an EMBL/GenBank/DDBJ whole genome shotgun (WGS) entry which is preliminary data.</text>
</comment>
<feature type="transmembrane region" description="Helical" evidence="1">
    <location>
        <begin position="119"/>
        <end position="138"/>
    </location>
</feature>
<organism evidence="2 3">
    <name type="scientific">Aliikangiella coralliicola</name>
    <dbReference type="NCBI Taxonomy" id="2592383"/>
    <lineage>
        <taxon>Bacteria</taxon>
        <taxon>Pseudomonadati</taxon>
        <taxon>Pseudomonadota</taxon>
        <taxon>Gammaproteobacteria</taxon>
        <taxon>Oceanospirillales</taxon>
        <taxon>Pleioneaceae</taxon>
        <taxon>Aliikangiella</taxon>
    </lineage>
</organism>
<proteinExistence type="predicted"/>
<keyword evidence="3" id="KW-1185">Reference proteome</keyword>
<dbReference type="AlphaFoldDB" id="A0A545UJM4"/>
<reference evidence="2 3" key="1">
    <citation type="submission" date="2019-07" db="EMBL/GenBank/DDBJ databases">
        <title>Draft genome for Aliikangiella sp. M105.</title>
        <authorList>
            <person name="Wang G."/>
        </authorList>
    </citation>
    <scope>NUCLEOTIDE SEQUENCE [LARGE SCALE GENOMIC DNA]</scope>
    <source>
        <strain evidence="2 3">M105</strain>
    </source>
</reference>
<protein>
    <recommendedName>
        <fullName evidence="4">Phosphatase PAP2 family protein</fullName>
    </recommendedName>
</protein>
<keyword evidence="1" id="KW-0812">Transmembrane</keyword>
<keyword evidence="1" id="KW-0472">Membrane</keyword>
<gene>
    <name evidence="2" type="ORF">FLL46_01760</name>
</gene>
<keyword evidence="1" id="KW-1133">Transmembrane helix</keyword>
<evidence type="ECO:0000256" key="1">
    <source>
        <dbReference type="SAM" id="Phobius"/>
    </source>
</evidence>
<sequence length="148" mass="17135">MSLYEKLDWVADSYSPILLVIAISVIVHVFRTQGRHQGSLRVAQLFLLLALVYLLQFIDNRWMIWHSFGLDYSTHTAFALAIVVFTWFDGRKLRIGILISFIAYLLLMLYQQYHTVADMVTTILVLTPLMYLISRLLIRVIPTSKLAT</sequence>
<evidence type="ECO:0000313" key="3">
    <source>
        <dbReference type="Proteomes" id="UP000315439"/>
    </source>
</evidence>
<evidence type="ECO:0000313" key="2">
    <source>
        <dbReference type="EMBL" id="TQV89633.1"/>
    </source>
</evidence>
<feature type="transmembrane region" description="Helical" evidence="1">
    <location>
        <begin position="95"/>
        <end position="113"/>
    </location>
</feature>
<evidence type="ECO:0008006" key="4">
    <source>
        <dbReference type="Google" id="ProtNLM"/>
    </source>
</evidence>
<dbReference type="Proteomes" id="UP000315439">
    <property type="component" value="Unassembled WGS sequence"/>
</dbReference>
<feature type="transmembrane region" description="Helical" evidence="1">
    <location>
        <begin position="42"/>
        <end position="58"/>
    </location>
</feature>
<dbReference type="EMBL" id="VIKS01000001">
    <property type="protein sequence ID" value="TQV89633.1"/>
    <property type="molecule type" value="Genomic_DNA"/>
</dbReference>
<feature type="transmembrane region" description="Helical" evidence="1">
    <location>
        <begin position="13"/>
        <end position="30"/>
    </location>
</feature>
<dbReference type="RefSeq" id="WP_142891697.1">
    <property type="nucleotide sequence ID" value="NZ_ML660160.1"/>
</dbReference>
<dbReference type="OrthoDB" id="6215284at2"/>
<feature type="transmembrane region" description="Helical" evidence="1">
    <location>
        <begin position="64"/>
        <end position="88"/>
    </location>
</feature>
<accession>A0A545UJM4</accession>
<name>A0A545UJM4_9GAMM</name>